<evidence type="ECO:0000313" key="3">
    <source>
        <dbReference type="EMBL" id="ADM10325.1"/>
    </source>
</evidence>
<dbReference type="InterPro" id="IPR001375">
    <property type="entry name" value="Peptidase_S9_cat"/>
</dbReference>
<evidence type="ECO:0000313" key="4">
    <source>
        <dbReference type="Proteomes" id="UP000001302"/>
    </source>
</evidence>
<dbReference type="STRING" id="314260.PB2503_11399"/>
<dbReference type="EMBL" id="CP002156">
    <property type="protein sequence ID" value="ADM10325.1"/>
    <property type="molecule type" value="Genomic_DNA"/>
</dbReference>
<evidence type="ECO:0000259" key="2">
    <source>
        <dbReference type="Pfam" id="PF00326"/>
    </source>
</evidence>
<evidence type="ECO:0000256" key="1">
    <source>
        <dbReference type="ARBA" id="ARBA00022801"/>
    </source>
</evidence>
<dbReference type="InterPro" id="IPR029058">
    <property type="entry name" value="AB_hydrolase_fold"/>
</dbReference>
<feature type="domain" description="Peptidase S9 prolyl oligopeptidase catalytic" evidence="2">
    <location>
        <begin position="475"/>
        <end position="665"/>
    </location>
</feature>
<dbReference type="AlphaFoldDB" id="E0TCG9"/>
<dbReference type="HOGENOM" id="CLU_008615_3_1_5"/>
<dbReference type="GO" id="GO:0004252">
    <property type="term" value="F:serine-type endopeptidase activity"/>
    <property type="evidence" value="ECO:0007669"/>
    <property type="project" value="TreeGrafter"/>
</dbReference>
<dbReference type="PANTHER" id="PTHR42776:SF27">
    <property type="entry name" value="DIPEPTIDYL PEPTIDASE FAMILY MEMBER 6"/>
    <property type="match status" value="1"/>
</dbReference>
<keyword evidence="4" id="KW-1185">Reference proteome</keyword>
<accession>E0TCG9</accession>
<name>E0TCG9_PARBH</name>
<dbReference type="SUPFAM" id="SSF53474">
    <property type="entry name" value="alpha/beta-Hydrolases"/>
    <property type="match status" value="1"/>
</dbReference>
<reference evidence="4" key="1">
    <citation type="submission" date="2010-08" db="EMBL/GenBank/DDBJ databases">
        <title>Genome sequence of Parvularcula bermudensis HTCC2503.</title>
        <authorList>
            <person name="Kang D.-M."/>
            <person name="Oh H.-M."/>
            <person name="Cho J.-C."/>
        </authorList>
    </citation>
    <scope>NUCLEOTIDE SEQUENCE [LARGE SCALE GENOMIC DNA]</scope>
    <source>
        <strain evidence="4">ATCC BAA-594 / HTCC2503 / KCTC 12087</strain>
    </source>
</reference>
<dbReference type="OrthoDB" id="128799at2"/>
<protein>
    <submittedName>
        <fullName evidence="3">Prolyl oligopeptidase family protein</fullName>
    </submittedName>
</protein>
<keyword evidence="1" id="KW-0378">Hydrolase</keyword>
<reference evidence="3 4" key="2">
    <citation type="journal article" date="2011" name="J. Bacteriol.">
        <title>Complete genome sequence of strain HTCC2503T of Parvularcula bermudensis, the type species of the order "Parvularculales" in the class Alphaproteobacteria.</title>
        <authorList>
            <person name="Oh H.M."/>
            <person name="Kang I."/>
            <person name="Vergin K.L."/>
            <person name="Kang D."/>
            <person name="Rhee K.H."/>
            <person name="Giovannoni S.J."/>
            <person name="Cho J.C."/>
        </authorList>
    </citation>
    <scope>NUCLEOTIDE SEQUENCE [LARGE SCALE GENOMIC DNA]</scope>
    <source>
        <strain evidence="4">ATCC BAA-594 / HTCC2503 / KCTC 12087</strain>
    </source>
</reference>
<dbReference type="Proteomes" id="UP000001302">
    <property type="component" value="Chromosome"/>
</dbReference>
<dbReference type="eggNOG" id="COG1506">
    <property type="taxonomic scope" value="Bacteria"/>
</dbReference>
<dbReference type="RefSeq" id="WP_013301299.1">
    <property type="nucleotide sequence ID" value="NC_014414.1"/>
</dbReference>
<dbReference type="KEGG" id="pbr:PB2503_11399"/>
<dbReference type="GO" id="GO:0006508">
    <property type="term" value="P:proteolysis"/>
    <property type="evidence" value="ECO:0007669"/>
    <property type="project" value="InterPro"/>
</dbReference>
<organism evidence="3 4">
    <name type="scientific">Parvularcula bermudensis (strain ATCC BAA-594 / HTCC2503 / KCTC 12087)</name>
    <dbReference type="NCBI Taxonomy" id="314260"/>
    <lineage>
        <taxon>Bacteria</taxon>
        <taxon>Pseudomonadati</taxon>
        <taxon>Pseudomonadota</taxon>
        <taxon>Alphaproteobacteria</taxon>
        <taxon>Parvularculales</taxon>
        <taxon>Parvularculaceae</taxon>
        <taxon>Parvularcula</taxon>
    </lineage>
</organism>
<sequence>MRKLGRTKWVSVAAWLTVWGAQGQAEPIPVEALSREPEMTSLSMSAEGDYLVGLVSPAGNDGEKLALAVWDLEKGGEPKLTAPNDRIRFIAAQALKADKLFFLTSQAWTGTLQGCGEGRRVGSTATFLNKLYMTDTAMDDFEEPFTGARRLGNSDATERCFEIAGEAGLYQDLPLDPTDVIAQRVNTDTLITEYYRVNLVTGRETLIYKETSRESAGLFNPRTGELLTKFRQSPDGNGGYTFETLIRDDETGSFDVHDKLTWTADNRHSIQIVGRDEKTGYYYVSTDQFSNTADIYFYDPVAREYESEPLFALDNFVASGVVLGQKESNFNELLGFRYLGASPSTYWIDPEWDAIVRGLENAYPDRGIGIVDYTDDLSKILFTTESSTYPPAYHILVDKRATQDIGAQRPWIDSDALRPTSLIYYTARDGLRIPGLLTLPKGFTPGEDAPLPAIVLPHGGPWARDYANWDATGWTQFLASRGYAVLQPQYRGSDNWGRSLWRAGDNEWGLKMQDDKDDAAAWLVDQGIADRDQMAIFGYSYGGFAAMAATVREGGPFQCAIAGAGVSNLDRLSNTWSENRVQRALQGRTVDGMDPAENTRHANIPVLVYHGDRDVRVPLFHGRDFYNAVKDRVDAELLVVEDMPHSLPWWPRHHRVTLEAIERFLSTTCGLTPTPPQ</sequence>
<gene>
    <name evidence="3" type="ordered locus">PB2503_11399</name>
</gene>
<dbReference type="Gene3D" id="3.40.50.1820">
    <property type="entry name" value="alpha/beta hydrolase"/>
    <property type="match status" value="1"/>
</dbReference>
<dbReference type="Pfam" id="PF00326">
    <property type="entry name" value="Peptidase_S9"/>
    <property type="match status" value="1"/>
</dbReference>
<dbReference type="PANTHER" id="PTHR42776">
    <property type="entry name" value="SERINE PEPTIDASE S9 FAMILY MEMBER"/>
    <property type="match status" value="1"/>
</dbReference>
<proteinExistence type="predicted"/>